<evidence type="ECO:0000313" key="5">
    <source>
        <dbReference type="Proteomes" id="UP001210339"/>
    </source>
</evidence>
<dbReference type="Gene3D" id="3.10.310.50">
    <property type="match status" value="1"/>
</dbReference>
<keyword evidence="1" id="KW-1133">Transmembrane helix</keyword>
<feature type="signal peptide" evidence="2">
    <location>
        <begin position="1"/>
        <end position="22"/>
    </location>
</feature>
<accession>A0ABY7QSG0</accession>
<protein>
    <submittedName>
        <fullName evidence="4">TPM domain-containing protein</fullName>
    </submittedName>
</protein>
<evidence type="ECO:0000256" key="2">
    <source>
        <dbReference type="SAM" id="SignalP"/>
    </source>
</evidence>
<keyword evidence="2" id="KW-0732">Signal</keyword>
<keyword evidence="1" id="KW-0812">Transmembrane</keyword>
<feature type="transmembrane region" description="Helical" evidence="1">
    <location>
        <begin position="198"/>
        <end position="217"/>
    </location>
</feature>
<dbReference type="Pfam" id="PF04536">
    <property type="entry name" value="TPM_phosphatase"/>
    <property type="match status" value="1"/>
</dbReference>
<dbReference type="PANTHER" id="PTHR30373:SF2">
    <property type="entry name" value="UPF0603 PROTEIN YGCG"/>
    <property type="match status" value="1"/>
</dbReference>
<keyword evidence="5" id="KW-1185">Reference proteome</keyword>
<evidence type="ECO:0000259" key="3">
    <source>
        <dbReference type="Pfam" id="PF04536"/>
    </source>
</evidence>
<reference evidence="4 5" key="1">
    <citation type="submission" date="2023-01" db="EMBL/GenBank/DDBJ databases">
        <authorList>
            <person name="Lee S.H."/>
            <person name="Jung H.S."/>
            <person name="Yun J.U."/>
        </authorList>
    </citation>
    <scope>NUCLEOTIDE SEQUENCE [LARGE SCALE GENOMIC DNA]</scope>
    <source>
        <strain evidence="4 5">CBA3646</strain>
    </source>
</reference>
<dbReference type="Proteomes" id="UP001210339">
    <property type="component" value="Chromosome"/>
</dbReference>
<proteinExistence type="predicted"/>
<sequence>MKQRAWILVVLLLFMVITPVHAQSARDADMPTLSEFKGYVYDDVGILSEDDIRYINATNNDLYNKTGGQVFVVLLHTTGGVDHRSYVTELFNRIHAGDADKDNGTVFLAAIDDRRMELESGYGTDDFIPDIYALEILDVAAEYFPSDTTMDVEGYRQGILEAFNHTLSFYAEEYDITIEQARDPERELQRTRDDSFDFAFIFRLILIILLLSTVFGGRGGSGRRRRTIFFPPFGPFGGGFGGGFGGFGGFGGSSGGGFGGGFGGGGSSGGGGAGRGW</sequence>
<dbReference type="PANTHER" id="PTHR30373">
    <property type="entry name" value="UPF0603 PROTEIN YGCG"/>
    <property type="match status" value="1"/>
</dbReference>
<evidence type="ECO:0000313" key="4">
    <source>
        <dbReference type="EMBL" id="WBW49732.1"/>
    </source>
</evidence>
<dbReference type="EMBL" id="CP115667">
    <property type="protein sequence ID" value="WBW49732.1"/>
    <property type="molecule type" value="Genomic_DNA"/>
</dbReference>
<name>A0ABY7QSG0_9FIRM</name>
<gene>
    <name evidence="4" type="ORF">O6R05_06940</name>
</gene>
<organism evidence="4 5">
    <name type="scientific">Peptoniphilus equinus</name>
    <dbReference type="NCBI Taxonomy" id="3016343"/>
    <lineage>
        <taxon>Bacteria</taxon>
        <taxon>Bacillati</taxon>
        <taxon>Bacillota</taxon>
        <taxon>Tissierellia</taxon>
        <taxon>Tissierellales</taxon>
        <taxon>Peptoniphilaceae</taxon>
        <taxon>Peptoniphilus</taxon>
    </lineage>
</organism>
<feature type="chain" id="PRO_5045229479" evidence="2">
    <location>
        <begin position="23"/>
        <end position="277"/>
    </location>
</feature>
<evidence type="ECO:0000256" key="1">
    <source>
        <dbReference type="SAM" id="Phobius"/>
    </source>
</evidence>
<dbReference type="InterPro" id="IPR007621">
    <property type="entry name" value="TPM_dom"/>
</dbReference>
<keyword evidence="1" id="KW-0472">Membrane</keyword>
<feature type="domain" description="TPM" evidence="3">
    <location>
        <begin position="40"/>
        <end position="147"/>
    </location>
</feature>
<dbReference type="RefSeq" id="WP_271191263.1">
    <property type="nucleotide sequence ID" value="NZ_CP115667.1"/>
</dbReference>